<keyword evidence="4" id="KW-0808">Transferase</keyword>
<dbReference type="Pfam" id="PF02518">
    <property type="entry name" value="HATPase_c"/>
    <property type="match status" value="1"/>
</dbReference>
<dbReference type="GO" id="GO:0004673">
    <property type="term" value="F:protein histidine kinase activity"/>
    <property type="evidence" value="ECO:0007669"/>
    <property type="project" value="UniProtKB-EC"/>
</dbReference>
<dbReference type="EC" id="2.7.13.3" evidence="2"/>
<dbReference type="GO" id="GO:0005524">
    <property type="term" value="F:ATP binding"/>
    <property type="evidence" value="ECO:0007669"/>
    <property type="project" value="UniProtKB-KW"/>
</dbReference>
<dbReference type="InterPro" id="IPR005467">
    <property type="entry name" value="His_kinase_dom"/>
</dbReference>
<dbReference type="Pfam" id="PF13185">
    <property type="entry name" value="GAF_2"/>
    <property type="match status" value="1"/>
</dbReference>
<dbReference type="InterPro" id="IPR003594">
    <property type="entry name" value="HATPase_dom"/>
</dbReference>
<dbReference type="EMBL" id="DSYK01000284">
    <property type="protein sequence ID" value="HGS21313.1"/>
    <property type="molecule type" value="Genomic_DNA"/>
</dbReference>
<evidence type="ECO:0000256" key="4">
    <source>
        <dbReference type="ARBA" id="ARBA00022679"/>
    </source>
</evidence>
<comment type="catalytic activity">
    <reaction evidence="1">
        <text>ATP + protein L-histidine = ADP + protein N-phospho-L-histidine.</text>
        <dbReference type="EC" id="2.7.13.3"/>
    </reaction>
</comment>
<keyword evidence="6" id="KW-0418">Kinase</keyword>
<dbReference type="PANTHER" id="PTHR43065:SF10">
    <property type="entry name" value="PEROXIDE STRESS-ACTIVATED HISTIDINE KINASE MAK3"/>
    <property type="match status" value="1"/>
</dbReference>
<keyword evidence="7" id="KW-0067">ATP-binding</keyword>
<sequence length="583" mass="63606">MSTVCNSSSESGLRPSGKIPGGPAAQGLYDPQFEHDACGVGFVAHVEGKRSHRILEMALEVTSAQYGIFRLLEGGGSRLVTKAVAGAGLGHPYTQTLAMDSPSISMWVVQNRQPVLISDLTEEPWSSIYFPLDANVRMQSELAVPLISASGRVLGVLNLESPYKNAFTDDDRILLQSFATQAVIAIQEVRLLDAVQEIPQLLLTRTRNEVLERLATLACDLLNAASSGIWLVGENGAGLVAGARDRSGNTFLSMKECSELRAFFTDEVNLVPRWRLPESLARGLFEDGSWNFIWLAPLSSLQDSKSWGWFAVFVLLEDASQGGEWEKKVMGMLAHFSGMAILYASHLEELRKTQEQRAVAEMFAAVGDLATNLLHQLNNKVGTIPVRVQGIQDKCADLLAEDRYLANNLVEIERSAMEAMMAVREHLIHLHPMQISLVNLKACVEMALESANLGPGIQVEETGLAELPQIPAAQQSLKLVFTNLLENAARAMGGKGKIMINGQLRDESVRVLVTDSGPGIPPEMHDRIFDLSYSSGQEAHAGKLGFGLWWVRALMMRLGGSIRVESDGKTGTTFILQFPKAGQ</sequence>
<reference evidence="11" key="1">
    <citation type="journal article" date="2020" name="mSystems">
        <title>Genome- and Community-Level Interaction Insights into Carbon Utilization and Element Cycling Functions of Hydrothermarchaeota in Hydrothermal Sediment.</title>
        <authorList>
            <person name="Zhou Z."/>
            <person name="Liu Y."/>
            <person name="Xu W."/>
            <person name="Pan J."/>
            <person name="Luo Z.H."/>
            <person name="Li M."/>
        </authorList>
    </citation>
    <scope>NUCLEOTIDE SEQUENCE [LARGE SCALE GENOMIC DNA]</scope>
    <source>
        <strain evidence="11">SpSt-573</strain>
    </source>
</reference>
<feature type="domain" description="Histidine kinase" evidence="10">
    <location>
        <begin position="372"/>
        <end position="582"/>
    </location>
</feature>
<feature type="region of interest" description="Disordered" evidence="9">
    <location>
        <begin position="1"/>
        <end position="26"/>
    </location>
</feature>
<dbReference type="Gene3D" id="3.30.450.40">
    <property type="match status" value="1"/>
</dbReference>
<evidence type="ECO:0000256" key="6">
    <source>
        <dbReference type="ARBA" id="ARBA00022777"/>
    </source>
</evidence>
<evidence type="ECO:0000256" key="2">
    <source>
        <dbReference type="ARBA" id="ARBA00012438"/>
    </source>
</evidence>
<dbReference type="SUPFAM" id="SSF55874">
    <property type="entry name" value="ATPase domain of HSP90 chaperone/DNA topoisomerase II/histidine kinase"/>
    <property type="match status" value="1"/>
</dbReference>
<feature type="compositionally biased region" description="Polar residues" evidence="9">
    <location>
        <begin position="1"/>
        <end position="11"/>
    </location>
</feature>
<keyword evidence="8" id="KW-0902">Two-component regulatory system</keyword>
<dbReference type="InterPro" id="IPR004358">
    <property type="entry name" value="Sig_transdc_His_kin-like_C"/>
</dbReference>
<dbReference type="Gene3D" id="3.30.565.10">
    <property type="entry name" value="Histidine kinase-like ATPase, C-terminal domain"/>
    <property type="match status" value="1"/>
</dbReference>
<dbReference type="PRINTS" id="PR00344">
    <property type="entry name" value="BCTRLSENSOR"/>
</dbReference>
<accession>A0A7C4KHD9</accession>
<dbReference type="SUPFAM" id="SSF55781">
    <property type="entry name" value="GAF domain-like"/>
    <property type="match status" value="2"/>
</dbReference>
<gene>
    <name evidence="11" type="ORF">ENT37_05525</name>
</gene>
<evidence type="ECO:0000256" key="1">
    <source>
        <dbReference type="ARBA" id="ARBA00000085"/>
    </source>
</evidence>
<keyword evidence="3" id="KW-0597">Phosphoprotein</keyword>
<dbReference type="SMART" id="SM00065">
    <property type="entry name" value="GAF"/>
    <property type="match status" value="1"/>
</dbReference>
<evidence type="ECO:0000256" key="3">
    <source>
        <dbReference type="ARBA" id="ARBA00022553"/>
    </source>
</evidence>
<organism evidence="11">
    <name type="scientific">Anaerolinea thermolimosa</name>
    <dbReference type="NCBI Taxonomy" id="229919"/>
    <lineage>
        <taxon>Bacteria</taxon>
        <taxon>Bacillati</taxon>
        <taxon>Chloroflexota</taxon>
        <taxon>Anaerolineae</taxon>
        <taxon>Anaerolineales</taxon>
        <taxon>Anaerolineaceae</taxon>
        <taxon>Anaerolinea</taxon>
    </lineage>
</organism>
<proteinExistence type="predicted"/>
<name>A0A7C4KHD9_9CHLR</name>
<dbReference type="InterPro" id="IPR036890">
    <property type="entry name" value="HATPase_C_sf"/>
</dbReference>
<dbReference type="Gene3D" id="1.10.287.130">
    <property type="match status" value="1"/>
</dbReference>
<dbReference type="SMART" id="SM00387">
    <property type="entry name" value="HATPase_c"/>
    <property type="match status" value="1"/>
</dbReference>
<evidence type="ECO:0000256" key="9">
    <source>
        <dbReference type="SAM" id="MobiDB-lite"/>
    </source>
</evidence>
<protein>
    <recommendedName>
        <fullName evidence="2">histidine kinase</fullName>
        <ecNumber evidence="2">2.7.13.3</ecNumber>
    </recommendedName>
</protein>
<evidence type="ECO:0000256" key="8">
    <source>
        <dbReference type="ARBA" id="ARBA00023012"/>
    </source>
</evidence>
<evidence type="ECO:0000256" key="5">
    <source>
        <dbReference type="ARBA" id="ARBA00022741"/>
    </source>
</evidence>
<dbReference type="InterPro" id="IPR003018">
    <property type="entry name" value="GAF"/>
</dbReference>
<dbReference type="PANTHER" id="PTHR43065">
    <property type="entry name" value="SENSOR HISTIDINE KINASE"/>
    <property type="match status" value="1"/>
</dbReference>
<evidence type="ECO:0000259" key="10">
    <source>
        <dbReference type="PROSITE" id="PS50109"/>
    </source>
</evidence>
<evidence type="ECO:0000256" key="7">
    <source>
        <dbReference type="ARBA" id="ARBA00022840"/>
    </source>
</evidence>
<dbReference type="InterPro" id="IPR029016">
    <property type="entry name" value="GAF-like_dom_sf"/>
</dbReference>
<comment type="caution">
    <text evidence="11">The sequence shown here is derived from an EMBL/GenBank/DDBJ whole genome shotgun (WGS) entry which is preliminary data.</text>
</comment>
<evidence type="ECO:0000313" key="11">
    <source>
        <dbReference type="EMBL" id="HGS21313.1"/>
    </source>
</evidence>
<keyword evidence="5" id="KW-0547">Nucleotide-binding</keyword>
<dbReference type="GO" id="GO:0000160">
    <property type="term" value="P:phosphorelay signal transduction system"/>
    <property type="evidence" value="ECO:0007669"/>
    <property type="project" value="UniProtKB-KW"/>
</dbReference>
<dbReference type="PROSITE" id="PS50109">
    <property type="entry name" value="HIS_KIN"/>
    <property type="match status" value="1"/>
</dbReference>
<dbReference type="AlphaFoldDB" id="A0A7C4KHD9"/>